<dbReference type="AlphaFoldDB" id="A0A5S3PLV0"/>
<feature type="binding site" evidence="2">
    <location>
        <position position="154"/>
    </location>
    <ligand>
        <name>Cu cation</name>
        <dbReference type="ChEBI" id="CHEBI:23378"/>
    </ligand>
</feature>
<evidence type="ECO:0000256" key="4">
    <source>
        <dbReference type="SAM" id="SignalP"/>
    </source>
</evidence>
<keyword evidence="2" id="KW-0479">Metal-binding</keyword>
<feature type="chain" id="PRO_5024326169" evidence="4">
    <location>
        <begin position="21"/>
        <end position="192"/>
    </location>
</feature>
<feature type="binding site" evidence="2">
    <location>
        <position position="69"/>
    </location>
    <ligand>
        <name>Cu cation</name>
        <dbReference type="ChEBI" id="CHEBI:23378"/>
    </ligand>
</feature>
<accession>A0A5S3PLV0</accession>
<keyword evidence="2" id="KW-0186">Copper</keyword>
<dbReference type="GO" id="GO:0046872">
    <property type="term" value="F:metal ion binding"/>
    <property type="evidence" value="ECO:0007669"/>
    <property type="project" value="UniProtKB-KW"/>
</dbReference>
<dbReference type="Proteomes" id="UP000309550">
    <property type="component" value="Unassembled WGS sequence"/>
</dbReference>
<comment type="similarity">
    <text evidence="1">Belongs to the SCO1/2 family.</text>
</comment>
<feature type="binding site" evidence="2">
    <location>
        <position position="65"/>
    </location>
    <ligand>
        <name>Cu cation</name>
        <dbReference type="ChEBI" id="CHEBI:23378"/>
    </ligand>
</feature>
<evidence type="ECO:0000256" key="2">
    <source>
        <dbReference type="PIRSR" id="PIRSR603782-1"/>
    </source>
</evidence>
<protein>
    <submittedName>
        <fullName evidence="5">SCO family protein</fullName>
    </submittedName>
</protein>
<proteinExistence type="inferred from homology"/>
<comment type="caution">
    <text evidence="5">The sequence shown here is derived from an EMBL/GenBank/DDBJ whole genome shotgun (WGS) entry which is preliminary data.</text>
</comment>
<dbReference type="Gene3D" id="3.40.30.10">
    <property type="entry name" value="Glutaredoxin"/>
    <property type="match status" value="1"/>
</dbReference>
<evidence type="ECO:0000256" key="3">
    <source>
        <dbReference type="PIRSR" id="PIRSR603782-2"/>
    </source>
</evidence>
<keyword evidence="6" id="KW-1185">Reference proteome</keyword>
<gene>
    <name evidence="5" type="ORF">FDT80_07595</name>
</gene>
<dbReference type="EMBL" id="VANS01000001">
    <property type="protein sequence ID" value="TMM55404.1"/>
    <property type="molecule type" value="Genomic_DNA"/>
</dbReference>
<dbReference type="Pfam" id="PF02630">
    <property type="entry name" value="SCO1-SenC"/>
    <property type="match status" value="1"/>
</dbReference>
<name>A0A5S3PLV0_9RHOB</name>
<reference evidence="5 6" key="1">
    <citation type="submission" date="2019-05" db="EMBL/GenBank/DDBJ databases">
        <title>Sulfitobacter sabulilitoris sp. nov., isolated from a marine sand.</title>
        <authorList>
            <person name="Yoon J.-H."/>
        </authorList>
    </citation>
    <scope>NUCLEOTIDE SEQUENCE [LARGE SCALE GENOMIC DNA]</scope>
    <source>
        <strain evidence="5 6">HSMS-29</strain>
    </source>
</reference>
<keyword evidence="4" id="KW-0732">Signal</keyword>
<sequence>MRMLRPIAAGLLACASVAQADSPRPATLPFALGGAYSLTDQHGAHRSQADPQNHAQLLFFGYANCPGICSAAMPLMADVTDALAARDMAVTPVMITIDPARDTVDTMAAPLADLHPAFVGLTGDTAALQAAWRAFSVEHNLAYVDPEHGPVYSHGSLIYLLDGAGVVQTIIPPVLDAAAAAQIVLTYTAPNG</sequence>
<dbReference type="SUPFAM" id="SSF52833">
    <property type="entry name" value="Thioredoxin-like"/>
    <property type="match status" value="1"/>
</dbReference>
<evidence type="ECO:0000313" key="5">
    <source>
        <dbReference type="EMBL" id="TMM55404.1"/>
    </source>
</evidence>
<evidence type="ECO:0000313" key="6">
    <source>
        <dbReference type="Proteomes" id="UP000309550"/>
    </source>
</evidence>
<dbReference type="InterPro" id="IPR036249">
    <property type="entry name" value="Thioredoxin-like_sf"/>
</dbReference>
<dbReference type="PANTHER" id="PTHR12151:SF25">
    <property type="entry name" value="LINALOOL DEHYDRATASE_ISOMERASE DOMAIN-CONTAINING PROTEIN"/>
    <property type="match status" value="1"/>
</dbReference>
<feature type="signal peptide" evidence="4">
    <location>
        <begin position="1"/>
        <end position="20"/>
    </location>
</feature>
<dbReference type="CDD" id="cd02968">
    <property type="entry name" value="SCO"/>
    <property type="match status" value="1"/>
</dbReference>
<dbReference type="PANTHER" id="PTHR12151">
    <property type="entry name" value="ELECTRON TRANSPORT PROTIN SCO1/SENC FAMILY MEMBER"/>
    <property type="match status" value="1"/>
</dbReference>
<organism evidence="5 6">
    <name type="scientific">Sulfitobacter sabulilitoris</name>
    <dbReference type="NCBI Taxonomy" id="2562655"/>
    <lineage>
        <taxon>Bacteria</taxon>
        <taxon>Pseudomonadati</taxon>
        <taxon>Pseudomonadota</taxon>
        <taxon>Alphaproteobacteria</taxon>
        <taxon>Rhodobacterales</taxon>
        <taxon>Roseobacteraceae</taxon>
        <taxon>Sulfitobacter</taxon>
    </lineage>
</organism>
<dbReference type="InterPro" id="IPR003782">
    <property type="entry name" value="SCO1/SenC"/>
</dbReference>
<evidence type="ECO:0000256" key="1">
    <source>
        <dbReference type="ARBA" id="ARBA00010996"/>
    </source>
</evidence>
<keyword evidence="3" id="KW-1015">Disulfide bond</keyword>
<dbReference type="OrthoDB" id="9790194at2"/>
<feature type="disulfide bond" description="Redox-active" evidence="3">
    <location>
        <begin position="65"/>
        <end position="69"/>
    </location>
</feature>